<dbReference type="Pfam" id="PF12833">
    <property type="entry name" value="HTH_18"/>
    <property type="match status" value="1"/>
</dbReference>
<evidence type="ECO:0000259" key="4">
    <source>
        <dbReference type="PROSITE" id="PS01124"/>
    </source>
</evidence>
<comment type="caution">
    <text evidence="5">The sequence shown here is derived from an EMBL/GenBank/DDBJ whole genome shotgun (WGS) entry which is preliminary data.</text>
</comment>
<reference evidence="5 6" key="1">
    <citation type="submission" date="2014-11" db="EMBL/GenBank/DDBJ databases">
        <title>Genome sequence of Flavihumibacter solisilvae 3-3.</title>
        <authorList>
            <person name="Zhou G."/>
            <person name="Li M."/>
            <person name="Wang G."/>
        </authorList>
    </citation>
    <scope>NUCLEOTIDE SEQUENCE [LARGE SCALE GENOMIC DNA]</scope>
    <source>
        <strain evidence="5 6">3-3</strain>
    </source>
</reference>
<dbReference type="InterPro" id="IPR050204">
    <property type="entry name" value="AraC_XylS_family_regulators"/>
</dbReference>
<dbReference type="EMBL" id="JSVC01000013">
    <property type="protein sequence ID" value="KIC94416.1"/>
    <property type="molecule type" value="Genomic_DNA"/>
</dbReference>
<evidence type="ECO:0000256" key="1">
    <source>
        <dbReference type="ARBA" id="ARBA00023015"/>
    </source>
</evidence>
<dbReference type="InterPro" id="IPR018060">
    <property type="entry name" value="HTH_AraC"/>
</dbReference>
<dbReference type="PANTHER" id="PTHR46796">
    <property type="entry name" value="HTH-TYPE TRANSCRIPTIONAL ACTIVATOR RHAS-RELATED"/>
    <property type="match status" value="1"/>
</dbReference>
<keyword evidence="1" id="KW-0805">Transcription regulation</keyword>
<proteinExistence type="predicted"/>
<protein>
    <recommendedName>
        <fullName evidence="4">HTH araC/xylS-type domain-containing protein</fullName>
    </recommendedName>
</protein>
<keyword evidence="3" id="KW-0804">Transcription</keyword>
<dbReference type="PANTHER" id="PTHR46796:SF13">
    <property type="entry name" value="HTH-TYPE TRANSCRIPTIONAL ACTIVATOR RHAS"/>
    <property type="match status" value="1"/>
</dbReference>
<dbReference type="InterPro" id="IPR046532">
    <property type="entry name" value="DUF6597"/>
</dbReference>
<keyword evidence="6" id="KW-1185">Reference proteome</keyword>
<feature type="domain" description="HTH araC/xylS-type" evidence="4">
    <location>
        <begin position="143"/>
        <end position="243"/>
    </location>
</feature>
<dbReference type="RefSeq" id="WP_039140179.1">
    <property type="nucleotide sequence ID" value="NZ_JSVC01000013.1"/>
</dbReference>
<organism evidence="5 6">
    <name type="scientific">Flavihumibacter solisilvae</name>
    <dbReference type="NCBI Taxonomy" id="1349421"/>
    <lineage>
        <taxon>Bacteria</taxon>
        <taxon>Pseudomonadati</taxon>
        <taxon>Bacteroidota</taxon>
        <taxon>Chitinophagia</taxon>
        <taxon>Chitinophagales</taxon>
        <taxon>Chitinophagaceae</taxon>
        <taxon>Flavihumibacter</taxon>
    </lineage>
</organism>
<dbReference type="SUPFAM" id="SSF46689">
    <property type="entry name" value="Homeodomain-like"/>
    <property type="match status" value="1"/>
</dbReference>
<gene>
    <name evidence="5" type="ORF">OI18_12450</name>
</gene>
<name>A0A0C1L497_9BACT</name>
<dbReference type="Gene3D" id="1.10.10.60">
    <property type="entry name" value="Homeodomain-like"/>
    <property type="match status" value="1"/>
</dbReference>
<dbReference type="Pfam" id="PF20240">
    <property type="entry name" value="DUF6597"/>
    <property type="match status" value="1"/>
</dbReference>
<dbReference type="OrthoDB" id="655946at2"/>
<dbReference type="GO" id="GO:0043565">
    <property type="term" value="F:sequence-specific DNA binding"/>
    <property type="evidence" value="ECO:0007669"/>
    <property type="project" value="InterPro"/>
</dbReference>
<evidence type="ECO:0000256" key="3">
    <source>
        <dbReference type="ARBA" id="ARBA00023163"/>
    </source>
</evidence>
<dbReference type="SMART" id="SM00342">
    <property type="entry name" value="HTH_ARAC"/>
    <property type="match status" value="1"/>
</dbReference>
<dbReference type="Proteomes" id="UP000031408">
    <property type="component" value="Unassembled WGS sequence"/>
</dbReference>
<dbReference type="AlphaFoldDB" id="A0A0C1L497"/>
<accession>A0A0C1L497</accession>
<dbReference type="STRING" id="1349421.OI18_12450"/>
<evidence type="ECO:0000313" key="5">
    <source>
        <dbReference type="EMBL" id="KIC94416.1"/>
    </source>
</evidence>
<evidence type="ECO:0000313" key="6">
    <source>
        <dbReference type="Proteomes" id="UP000031408"/>
    </source>
</evidence>
<dbReference type="InterPro" id="IPR009057">
    <property type="entry name" value="Homeodomain-like_sf"/>
</dbReference>
<dbReference type="PROSITE" id="PS01124">
    <property type="entry name" value="HTH_ARAC_FAMILY_2"/>
    <property type="match status" value="1"/>
</dbReference>
<dbReference type="GO" id="GO:0003700">
    <property type="term" value="F:DNA-binding transcription factor activity"/>
    <property type="evidence" value="ECO:0007669"/>
    <property type="project" value="InterPro"/>
</dbReference>
<keyword evidence="2" id="KW-0238">DNA-binding</keyword>
<sequence>MKYQEYSPSEALRPYIKCYYLSETGIVTDTAFATGCIELMFNLGGGGVELWGQIIRPLTFRWHEENTMLGIRFYPHTAFLFLDEEVSNFNDQVTDFTAVAGKPLRLLHERLLETPQSNKRFELLDIFLLDKLYSAGRKLEKLPIITNVMHELMQENFFDNLQQVAGRYGISSRYLQKLFVQYTGLSPKLYQKINRFQKGLVLVGQGEQSLTSIAYECGYYDQSHFIRDFKTFTGFTPSSAIPPASAILASPYR</sequence>
<evidence type="ECO:0000256" key="2">
    <source>
        <dbReference type="ARBA" id="ARBA00023125"/>
    </source>
</evidence>